<organism evidence="9 10">
    <name type="scientific">Methanobrevibacter arboriphilus</name>
    <dbReference type="NCBI Taxonomy" id="39441"/>
    <lineage>
        <taxon>Archaea</taxon>
        <taxon>Methanobacteriati</taxon>
        <taxon>Methanobacteriota</taxon>
        <taxon>Methanomada group</taxon>
        <taxon>Methanobacteria</taxon>
        <taxon>Methanobacteriales</taxon>
        <taxon>Methanobacteriaceae</taxon>
        <taxon>Methanobrevibacter</taxon>
    </lineage>
</organism>
<sequence length="413" mass="48577">MILNNLNISYENILILSSISIVLIFAMIATFSDLKYYKIPNKLTFTLFLFGITINFIFSIIFKNSIMIINSIVLSIITFVLCYILWKIRLWGGGDVKLITAISSVLPIQPFLINHQILFSIYGVNFPVIAIYPFPLTIIFNSILISFPFLVLFILINYFNNNHFKNYLHNDFRHDFNNYFKYYKYEFNVNMESLCKFYSKNIINFKKRTLDNIRGKQLKSYNKILRMIIFIFIYVFLVFSLFRFGIIKNDNLFYVVFFGVFFSLISKFTSKILLKFKKIVKYGSKKQIKIEYLKEGMIIDKLVINSFNLNNMSSDVNLEYFLIKFNLKNEKNFYNISFKKNKNKYILTSKTAAGLSKQDLLLIKKLFNNDMIFNTVYIKLGLPFAPSIFIGLIFSIFIGDLSSILFKIINLFA</sequence>
<dbReference type="RefSeq" id="WP_278522354.1">
    <property type="nucleotide sequence ID" value="NZ_JADIIN010000028.1"/>
</dbReference>
<dbReference type="EMBL" id="JADIIN010000028">
    <property type="protein sequence ID" value="MBF4468505.1"/>
    <property type="molecule type" value="Genomic_DNA"/>
</dbReference>
<dbReference type="GO" id="GO:0005886">
    <property type="term" value="C:plasma membrane"/>
    <property type="evidence" value="ECO:0007669"/>
    <property type="project" value="UniProtKB-SubCell"/>
</dbReference>
<dbReference type="Pfam" id="PF06819">
    <property type="entry name" value="Arc_PepC"/>
    <property type="match status" value="1"/>
</dbReference>
<comment type="subcellular location">
    <subcellularLocation>
        <location evidence="1">Cell membrane</location>
        <topology evidence="1">Multi-pass membrane protein</topology>
    </subcellularLocation>
</comment>
<protein>
    <submittedName>
        <fullName evidence="9">Prepilin peptidase</fullName>
    </submittedName>
</protein>
<dbReference type="PANTHER" id="PTHR36506:SF1">
    <property type="entry name" value="PREFLAGELLIN PEPTIDASE"/>
    <property type="match status" value="1"/>
</dbReference>
<dbReference type="AlphaFoldDB" id="A0A843AHD6"/>
<feature type="domain" description="Prepilin type IV endopeptidase peptidase" evidence="7">
    <location>
        <begin position="21"/>
        <end position="142"/>
    </location>
</feature>
<evidence type="ECO:0000256" key="3">
    <source>
        <dbReference type="ARBA" id="ARBA00022692"/>
    </source>
</evidence>
<feature type="transmembrane region" description="Helical" evidence="6">
    <location>
        <begin position="224"/>
        <end position="246"/>
    </location>
</feature>
<name>A0A843AHD6_METAZ</name>
<feature type="transmembrane region" description="Helical" evidence="6">
    <location>
        <begin position="138"/>
        <end position="159"/>
    </location>
</feature>
<dbReference type="InterPro" id="IPR000045">
    <property type="entry name" value="Prepilin_IV_endopep_pep"/>
</dbReference>
<dbReference type="InterPro" id="IPR052218">
    <property type="entry name" value="Preflagellin_Peptidase"/>
</dbReference>
<evidence type="ECO:0000256" key="2">
    <source>
        <dbReference type="ARBA" id="ARBA00022475"/>
    </source>
</evidence>
<feature type="transmembrane region" description="Helical" evidence="6">
    <location>
        <begin position="12"/>
        <end position="31"/>
    </location>
</feature>
<comment type="caution">
    <text evidence="9">The sequence shown here is derived from an EMBL/GenBank/DDBJ whole genome shotgun (WGS) entry which is preliminary data.</text>
</comment>
<dbReference type="Proteomes" id="UP000658733">
    <property type="component" value="Unassembled WGS sequence"/>
</dbReference>
<evidence type="ECO:0000256" key="6">
    <source>
        <dbReference type="SAM" id="Phobius"/>
    </source>
</evidence>
<feature type="domain" description="Peptidase A24A-predicted C-terminal archaea" evidence="8">
    <location>
        <begin position="275"/>
        <end position="374"/>
    </location>
</feature>
<accession>A0A843AHD6</accession>
<evidence type="ECO:0000256" key="5">
    <source>
        <dbReference type="ARBA" id="ARBA00023136"/>
    </source>
</evidence>
<reference evidence="9" key="1">
    <citation type="submission" date="2020-10" db="EMBL/GenBank/DDBJ databases">
        <title>Dehalococcoides mccartyi of a TCE/Cr reducing biochatode.</title>
        <authorList>
            <person name="Matturro B."/>
        </authorList>
    </citation>
    <scope>NUCLEOTIDE SEQUENCE</scope>
    <source>
        <strain evidence="9">Bin4</strain>
    </source>
</reference>
<evidence type="ECO:0000313" key="9">
    <source>
        <dbReference type="EMBL" id="MBF4468505.1"/>
    </source>
</evidence>
<dbReference type="PANTHER" id="PTHR36506">
    <property type="entry name" value="PREFLAGELLIN PEPTIDASE"/>
    <property type="match status" value="1"/>
</dbReference>
<dbReference type="Pfam" id="PF01478">
    <property type="entry name" value="Peptidase_A24"/>
    <property type="match status" value="1"/>
</dbReference>
<dbReference type="GO" id="GO:0004190">
    <property type="term" value="F:aspartic-type endopeptidase activity"/>
    <property type="evidence" value="ECO:0007669"/>
    <property type="project" value="InterPro"/>
</dbReference>
<keyword evidence="4 6" id="KW-1133">Transmembrane helix</keyword>
<feature type="transmembrane region" description="Helical" evidence="6">
    <location>
        <begin position="252"/>
        <end position="274"/>
    </location>
</feature>
<keyword evidence="5 6" id="KW-0472">Membrane</keyword>
<evidence type="ECO:0000256" key="1">
    <source>
        <dbReference type="ARBA" id="ARBA00004651"/>
    </source>
</evidence>
<evidence type="ECO:0000259" key="7">
    <source>
        <dbReference type="Pfam" id="PF01478"/>
    </source>
</evidence>
<evidence type="ECO:0000256" key="4">
    <source>
        <dbReference type="ARBA" id="ARBA00022989"/>
    </source>
</evidence>
<proteinExistence type="predicted"/>
<feature type="transmembrane region" description="Helical" evidence="6">
    <location>
        <begin position="43"/>
        <end position="62"/>
    </location>
</feature>
<dbReference type="Gene3D" id="1.20.120.1220">
    <property type="match status" value="1"/>
</dbReference>
<evidence type="ECO:0000313" key="10">
    <source>
        <dbReference type="Proteomes" id="UP000658733"/>
    </source>
</evidence>
<gene>
    <name evidence="9" type="ORF">ISP01_03800</name>
</gene>
<keyword evidence="3 6" id="KW-0812">Transmembrane</keyword>
<evidence type="ECO:0000259" key="8">
    <source>
        <dbReference type="Pfam" id="PF06819"/>
    </source>
</evidence>
<feature type="transmembrane region" description="Helical" evidence="6">
    <location>
        <begin position="98"/>
        <end position="118"/>
    </location>
</feature>
<keyword evidence="2" id="KW-1003">Cell membrane</keyword>
<dbReference type="InterPro" id="IPR009639">
    <property type="entry name" value="Pept_A24A_C_arc"/>
</dbReference>
<feature type="transmembrane region" description="Helical" evidence="6">
    <location>
        <begin position="68"/>
        <end position="86"/>
    </location>
</feature>